<dbReference type="InterPro" id="IPR044563">
    <property type="entry name" value="Sgt1-like"/>
</dbReference>
<reference evidence="3 4" key="1">
    <citation type="submission" date="2024-02" db="EMBL/GenBank/DDBJ databases">
        <authorList>
            <person name="Daric V."/>
            <person name="Darras S."/>
        </authorList>
    </citation>
    <scope>NUCLEOTIDE SEQUENCE [LARGE SCALE GENOMIC DNA]</scope>
</reference>
<gene>
    <name evidence="3" type="ORF">CVLEPA_LOCUS2763</name>
</gene>
<name>A0ABP0EZT0_CLALP</name>
<dbReference type="SUPFAM" id="SSF49764">
    <property type="entry name" value="HSP20-like chaperones"/>
    <property type="match status" value="1"/>
</dbReference>
<evidence type="ECO:0000259" key="1">
    <source>
        <dbReference type="PROSITE" id="PS51048"/>
    </source>
</evidence>
<dbReference type="CDD" id="cd06466">
    <property type="entry name" value="p23_CS_SGT1_like"/>
    <property type="match status" value="1"/>
</dbReference>
<sequence length="210" mass="24013">MADDNADTTDTIGPRVPRYDWYQTDSHVVVSILVKKLAKEHVTASYDSQSLRVRIFPPDQAEMRLDLFLSNEVIPEKCHTKVSPSKVECKMAKSESSRWPSLEGDRTIEAVPVNPVQVHQYPSSAHYRNWDKLVCDIKEEEKNEKPEGEAALNQLFQQIYRDGSDETRKAMNKSFMESGGTVLSTNWNEIGKDKVDVKPPDGMEYKKYET</sequence>
<organism evidence="3 4">
    <name type="scientific">Clavelina lepadiformis</name>
    <name type="common">Light-bulb sea squirt</name>
    <name type="synonym">Ascidia lepadiformis</name>
    <dbReference type="NCBI Taxonomy" id="159417"/>
    <lineage>
        <taxon>Eukaryota</taxon>
        <taxon>Metazoa</taxon>
        <taxon>Chordata</taxon>
        <taxon>Tunicata</taxon>
        <taxon>Ascidiacea</taxon>
        <taxon>Aplousobranchia</taxon>
        <taxon>Clavelinidae</taxon>
        <taxon>Clavelina</taxon>
    </lineage>
</organism>
<dbReference type="InterPro" id="IPR008978">
    <property type="entry name" value="HSP20-like_chaperone"/>
</dbReference>
<dbReference type="PANTHER" id="PTHR45862">
    <property type="entry name" value="PROTEIN SGT1 HOMOLOG"/>
    <property type="match status" value="1"/>
</dbReference>
<accession>A0ABP0EZT0</accession>
<keyword evidence="4" id="KW-1185">Reference proteome</keyword>
<dbReference type="InterPro" id="IPR007699">
    <property type="entry name" value="SGS_dom"/>
</dbReference>
<dbReference type="PROSITE" id="PS51048">
    <property type="entry name" value="SGS"/>
    <property type="match status" value="1"/>
</dbReference>
<feature type="domain" description="CS" evidence="2">
    <location>
        <begin position="14"/>
        <end position="103"/>
    </location>
</feature>
<protein>
    <recommendedName>
        <fullName evidence="5">Suppressor of G2 allele of SKP1</fullName>
    </recommendedName>
</protein>
<dbReference type="EMBL" id="CAWYQH010000002">
    <property type="protein sequence ID" value="CAK8672971.1"/>
    <property type="molecule type" value="Genomic_DNA"/>
</dbReference>
<evidence type="ECO:0000313" key="3">
    <source>
        <dbReference type="EMBL" id="CAK8672971.1"/>
    </source>
</evidence>
<evidence type="ECO:0000259" key="2">
    <source>
        <dbReference type="PROSITE" id="PS51203"/>
    </source>
</evidence>
<proteinExistence type="predicted"/>
<dbReference type="Pfam" id="PF05002">
    <property type="entry name" value="SGS"/>
    <property type="match status" value="1"/>
</dbReference>
<comment type="caution">
    <text evidence="3">The sequence shown here is derived from an EMBL/GenBank/DDBJ whole genome shotgun (WGS) entry which is preliminary data.</text>
</comment>
<feature type="domain" description="SGS" evidence="1">
    <location>
        <begin position="120"/>
        <end position="210"/>
    </location>
</feature>
<dbReference type="Pfam" id="PF04969">
    <property type="entry name" value="CS"/>
    <property type="match status" value="1"/>
</dbReference>
<dbReference type="Gene3D" id="2.60.40.790">
    <property type="match status" value="1"/>
</dbReference>
<evidence type="ECO:0008006" key="5">
    <source>
        <dbReference type="Google" id="ProtNLM"/>
    </source>
</evidence>
<dbReference type="PROSITE" id="PS51203">
    <property type="entry name" value="CS"/>
    <property type="match status" value="1"/>
</dbReference>
<dbReference type="Proteomes" id="UP001642483">
    <property type="component" value="Unassembled WGS sequence"/>
</dbReference>
<dbReference type="InterPro" id="IPR007052">
    <property type="entry name" value="CS_dom"/>
</dbReference>
<evidence type="ECO:0000313" key="4">
    <source>
        <dbReference type="Proteomes" id="UP001642483"/>
    </source>
</evidence>